<dbReference type="InterPro" id="IPR001764">
    <property type="entry name" value="Glyco_hydro_3_N"/>
</dbReference>
<dbReference type="Pfam" id="PF00933">
    <property type="entry name" value="Glyco_hydro_3"/>
    <property type="match status" value="1"/>
</dbReference>
<dbReference type="EMBL" id="MPTB01000007">
    <property type="protein sequence ID" value="OMD50296.1"/>
    <property type="molecule type" value="Genomic_DNA"/>
</dbReference>
<dbReference type="Gene3D" id="3.20.20.300">
    <property type="entry name" value="Glycoside hydrolase, family 3, N-terminal domain"/>
    <property type="match status" value="1"/>
</dbReference>
<dbReference type="Proteomes" id="UP000187412">
    <property type="component" value="Unassembled WGS sequence"/>
</dbReference>
<dbReference type="EC" id="3.2.1.52" evidence="3"/>
<reference evidence="7 8" key="1">
    <citation type="submission" date="2016-10" db="EMBL/GenBank/DDBJ databases">
        <title>Paenibacillus species isolates.</title>
        <authorList>
            <person name="Beno S.M."/>
        </authorList>
    </citation>
    <scope>NUCLEOTIDE SEQUENCE [LARGE SCALE GENOMIC DNA]</scope>
    <source>
        <strain evidence="7 8">FSL H7-0744</strain>
    </source>
</reference>
<evidence type="ECO:0000259" key="6">
    <source>
        <dbReference type="Pfam" id="PF00933"/>
    </source>
</evidence>
<dbReference type="InterPro" id="IPR036962">
    <property type="entry name" value="Glyco_hydro_3_N_sf"/>
</dbReference>
<keyword evidence="4" id="KW-0378">Hydrolase</keyword>
<dbReference type="Gene3D" id="3.40.50.1700">
    <property type="entry name" value="Glycoside hydrolase family 3 C-terminal domain"/>
    <property type="match status" value="1"/>
</dbReference>
<evidence type="ECO:0000313" key="7">
    <source>
        <dbReference type="EMBL" id="OMD50296.1"/>
    </source>
</evidence>
<evidence type="ECO:0000256" key="1">
    <source>
        <dbReference type="ARBA" id="ARBA00001231"/>
    </source>
</evidence>
<proteinExistence type="inferred from homology"/>
<protein>
    <recommendedName>
        <fullName evidence="3">beta-N-acetylhexosaminidase</fullName>
        <ecNumber evidence="3">3.2.1.52</ecNumber>
    </recommendedName>
</protein>
<dbReference type="InterPro" id="IPR019800">
    <property type="entry name" value="Glyco_hydro_3_AS"/>
</dbReference>
<dbReference type="PANTHER" id="PTHR30480:SF13">
    <property type="entry name" value="BETA-HEXOSAMINIDASE"/>
    <property type="match status" value="1"/>
</dbReference>
<dbReference type="InterPro" id="IPR050226">
    <property type="entry name" value="NagZ_Beta-hexosaminidase"/>
</dbReference>
<evidence type="ECO:0000256" key="3">
    <source>
        <dbReference type="ARBA" id="ARBA00012663"/>
    </source>
</evidence>
<dbReference type="InterPro" id="IPR017853">
    <property type="entry name" value="GH"/>
</dbReference>
<evidence type="ECO:0000256" key="4">
    <source>
        <dbReference type="ARBA" id="ARBA00022801"/>
    </source>
</evidence>
<feature type="domain" description="Glycoside hydrolase family 3 N-terminal" evidence="6">
    <location>
        <begin position="32"/>
        <end position="351"/>
    </location>
</feature>
<keyword evidence="8" id="KW-1185">Reference proteome</keyword>
<accession>A0ABX3HJA2</accession>
<organism evidence="7 8">
    <name type="scientific">Paenibacillus borealis</name>
    <dbReference type="NCBI Taxonomy" id="160799"/>
    <lineage>
        <taxon>Bacteria</taxon>
        <taxon>Bacillati</taxon>
        <taxon>Bacillota</taxon>
        <taxon>Bacilli</taxon>
        <taxon>Bacillales</taxon>
        <taxon>Paenibacillaceae</taxon>
        <taxon>Paenibacillus</taxon>
    </lineage>
</organism>
<comment type="similarity">
    <text evidence="2">Belongs to the glycosyl hydrolase 3 family.</text>
</comment>
<comment type="catalytic activity">
    <reaction evidence="1">
        <text>Hydrolysis of terminal non-reducing N-acetyl-D-hexosamine residues in N-acetyl-beta-D-hexosaminides.</text>
        <dbReference type="EC" id="3.2.1.52"/>
    </reaction>
</comment>
<dbReference type="InterPro" id="IPR036881">
    <property type="entry name" value="Glyco_hydro_3_C_sf"/>
</dbReference>
<gene>
    <name evidence="7" type="ORF">BSK56_07100</name>
</gene>
<evidence type="ECO:0000313" key="8">
    <source>
        <dbReference type="Proteomes" id="UP000187412"/>
    </source>
</evidence>
<comment type="caution">
    <text evidence="7">The sequence shown here is derived from an EMBL/GenBank/DDBJ whole genome shotgun (WGS) entry which is preliminary data.</text>
</comment>
<keyword evidence="5" id="KW-0326">Glycosidase</keyword>
<name>A0ABX3HJA2_PAEBO</name>
<dbReference type="PROSITE" id="PS00775">
    <property type="entry name" value="GLYCOSYL_HYDROL_F3"/>
    <property type="match status" value="1"/>
</dbReference>
<dbReference type="PRINTS" id="PR00133">
    <property type="entry name" value="GLHYDRLASE3"/>
</dbReference>
<dbReference type="SUPFAM" id="SSF51445">
    <property type="entry name" value="(Trans)glycosidases"/>
    <property type="match status" value="1"/>
</dbReference>
<evidence type="ECO:0000256" key="5">
    <source>
        <dbReference type="ARBA" id="ARBA00023295"/>
    </source>
</evidence>
<evidence type="ECO:0000256" key="2">
    <source>
        <dbReference type="ARBA" id="ARBA00005336"/>
    </source>
</evidence>
<sequence length="570" mass="63011">MGEVDINRLREKPFNLNEEDMKWVQVTFGKMTMQEKIGQLFFMVGYKQDEPFLKHIAEEIGIGGLMCRSMAKEEVVATVSTLQKSAQIPLLIAANLEAGGQGITSDGTKVGSNMAVAATGNDELAYELGRICAIEGGSVGANYAFAPVVDIDFNFRNPITNTRTFGSSTERVKTMGAAYVKGCQEQGMAASIKHFPGDGVDERDQHLVTSVNSLTTEEWDHTFGSVYRHLIDEGAKTVMVGHIVLPEYSKLLNPSLRDEDILPASLASELLGGLLRERLGFNGLIITDATTMAGMNIPMPRNELVPRAIENGCDMFLFTKNLEEDVKFMREGLAAGMLSTNRLDEAVLRILGLKASLKLHERENVPVLAKAEQVLRHDSHRETARAIADQSITLVKEEEGVFPIIPERFPRVLLYGIESEANALGYNKTSGLAASFIPLLENEGFSVTLFEPTGVYEGLQGSYTEMKKSYDIIVYLCNLATKSNQTAVRIEWLNPMGINVPNYINSIPTVFISTENPYHLLDVPRVKTYINTYGVNEYTLPLLIEKLMGVSEFVGKSPVDPFCDKWDTKL</sequence>
<dbReference type="PANTHER" id="PTHR30480">
    <property type="entry name" value="BETA-HEXOSAMINIDASE-RELATED"/>
    <property type="match status" value="1"/>
</dbReference>